<proteinExistence type="predicted"/>
<dbReference type="GO" id="GO:0004601">
    <property type="term" value="F:peroxidase activity"/>
    <property type="evidence" value="ECO:0007669"/>
    <property type="project" value="InterPro"/>
</dbReference>
<dbReference type="Proteomes" id="UP000649617">
    <property type="component" value="Unassembled WGS sequence"/>
</dbReference>
<evidence type="ECO:0000313" key="2">
    <source>
        <dbReference type="Proteomes" id="UP000649617"/>
    </source>
</evidence>
<dbReference type="OrthoDB" id="4253at2759"/>
<sequence>MAVLLGAWLTGSSAETCLSDETAFLQRRDDLVEDSQEDWIRWGRYRKLFKDNGMNYDLRNYTDEDGTVYLPWMFSKTLEHDPKTGFAKKSDIDLVLAAETDPTLDNVESIVLSSNTVRKLEGLTTTRNRNDLGKPPQLVEYPFFYEIDTEESAFEMAEVYCQALLRDVAFFDYGSDSKAALCIQELNKFSSKTSAPTNANGMIDAQTLFRGPNPGELEGPYMSQFLVKSFRYGNLEIDQKYVVEEDPNNMLTMAGWLQVQNGEVPTGIVTNGKAFASNGRVLGSMVHRDPLYQFYYNAALLALQQGISTDGLHLTATSAWTTTGPPDVFAAVGHVALGALRTAWWQKWGIYMRIRPEVYAKRYELARKHPELVSEVPGLANLKAHIEKADLLIEEVLKENELASGVETALLDMQYPEGSPTHPSLPAGHAVVAGACVTVLKAMLKTFDDDKATIETKWVTGSRTAWHSIDGQTLVEYTEPDSSEMTVNGELNKLASNVALGRDFAGVHYRADGDGGILAGEDYAISYLADKLKSYREADKQYQLFDGWVLQKFDGTVVRITHKGAEPLSKHDVYSRENQRKGWLRRLRAKLAPKEHD</sequence>
<organism evidence="1 2">
    <name type="scientific">Symbiodinium pilosum</name>
    <name type="common">Dinoflagellate</name>
    <dbReference type="NCBI Taxonomy" id="2952"/>
    <lineage>
        <taxon>Eukaryota</taxon>
        <taxon>Sar</taxon>
        <taxon>Alveolata</taxon>
        <taxon>Dinophyceae</taxon>
        <taxon>Suessiales</taxon>
        <taxon>Symbiodiniaceae</taxon>
        <taxon>Symbiodinium</taxon>
    </lineage>
</organism>
<dbReference type="InterPro" id="IPR036938">
    <property type="entry name" value="PAP2/HPO_sf"/>
</dbReference>
<evidence type="ECO:0008006" key="3">
    <source>
        <dbReference type="Google" id="ProtNLM"/>
    </source>
</evidence>
<reference evidence="1" key="1">
    <citation type="submission" date="2021-02" db="EMBL/GenBank/DDBJ databases">
        <authorList>
            <person name="Dougan E. K."/>
            <person name="Rhodes N."/>
            <person name="Thang M."/>
            <person name="Chan C."/>
        </authorList>
    </citation>
    <scope>NUCLEOTIDE SEQUENCE</scope>
</reference>
<dbReference type="AlphaFoldDB" id="A0A812UFJ4"/>
<accession>A0A812UFJ4</accession>
<dbReference type="SUPFAM" id="SSF48317">
    <property type="entry name" value="Acid phosphatase/Vanadium-dependent haloperoxidase"/>
    <property type="match status" value="1"/>
</dbReference>
<keyword evidence="2" id="KW-1185">Reference proteome</keyword>
<comment type="caution">
    <text evidence="1">The sequence shown here is derived from an EMBL/GenBank/DDBJ whole genome shotgun (WGS) entry which is preliminary data.</text>
</comment>
<dbReference type="PANTHER" id="PTHR34599">
    <property type="entry name" value="PEROXIDASE-RELATED"/>
    <property type="match status" value="1"/>
</dbReference>
<dbReference type="InterPro" id="IPR016119">
    <property type="entry name" value="Br/Cl_peroxidase_C"/>
</dbReference>
<name>A0A812UFJ4_SYMPI</name>
<dbReference type="Gene3D" id="1.10.606.10">
    <property type="entry name" value="Vanadium-containing Chloroperoxidase, domain 2"/>
    <property type="match status" value="1"/>
</dbReference>
<evidence type="ECO:0000313" key="1">
    <source>
        <dbReference type="EMBL" id="CAE7563367.1"/>
    </source>
</evidence>
<dbReference type="PANTHER" id="PTHR34599:SF1">
    <property type="entry name" value="PHOSPHATIDIC ACID PHOSPHATASE TYPE 2_HALOPEROXIDASE DOMAIN-CONTAINING PROTEIN"/>
    <property type="match status" value="1"/>
</dbReference>
<gene>
    <name evidence="1" type="ORF">SPIL2461_LOCUS15076</name>
</gene>
<dbReference type="EMBL" id="CAJNIZ010036058">
    <property type="protein sequence ID" value="CAE7563367.1"/>
    <property type="molecule type" value="Genomic_DNA"/>
</dbReference>
<protein>
    <recommendedName>
        <fullName evidence="3">Phosphatidic acid phosphatase type 2/haloperoxidase domain-containing protein</fullName>
    </recommendedName>
</protein>
<dbReference type="InterPro" id="IPR052559">
    <property type="entry name" value="V-haloperoxidase"/>
</dbReference>